<keyword evidence="1" id="KW-0472">Membrane</keyword>
<dbReference type="Proteomes" id="UP000228945">
    <property type="component" value="Chromosome"/>
</dbReference>
<sequence length="84" mass="9201">MPLPVWAKFTICIVFDLIDMTFGRAMLGVGILTDVGNALIMFWLWGPTGLLAAWEAADVTEQFDGFVPTNTILAWAAHKKSVST</sequence>
<feature type="transmembrane region" description="Helical" evidence="1">
    <location>
        <begin position="25"/>
        <end position="45"/>
    </location>
</feature>
<keyword evidence="1" id="KW-0812">Transmembrane</keyword>
<reference evidence="2 3" key="1">
    <citation type="submission" date="2017-10" db="EMBL/GenBank/DDBJ databases">
        <title>Genome sequence of Caulobacter mirabilis FWC38.</title>
        <authorList>
            <person name="Fiebig A."/>
            <person name="Crosson S."/>
        </authorList>
    </citation>
    <scope>NUCLEOTIDE SEQUENCE [LARGE SCALE GENOMIC DNA]</scope>
    <source>
        <strain evidence="2 3">FWC 38</strain>
    </source>
</reference>
<evidence type="ECO:0000256" key="1">
    <source>
        <dbReference type="SAM" id="Phobius"/>
    </source>
</evidence>
<keyword evidence="3" id="KW-1185">Reference proteome</keyword>
<organism evidence="2 3">
    <name type="scientific">Caulobacter mirabilis</name>
    <dbReference type="NCBI Taxonomy" id="69666"/>
    <lineage>
        <taxon>Bacteria</taxon>
        <taxon>Pseudomonadati</taxon>
        <taxon>Pseudomonadota</taxon>
        <taxon>Alphaproteobacteria</taxon>
        <taxon>Caulobacterales</taxon>
        <taxon>Caulobacteraceae</taxon>
        <taxon>Caulobacter</taxon>
    </lineage>
</organism>
<keyword evidence="1" id="KW-1133">Transmembrane helix</keyword>
<protein>
    <submittedName>
        <fullName evidence="2">Uncharacterized protein</fullName>
    </submittedName>
</protein>
<evidence type="ECO:0000313" key="3">
    <source>
        <dbReference type="Proteomes" id="UP000228945"/>
    </source>
</evidence>
<dbReference type="EMBL" id="CP024201">
    <property type="protein sequence ID" value="ATQ43131.1"/>
    <property type="molecule type" value="Genomic_DNA"/>
</dbReference>
<accession>A0A2D2AYR0</accession>
<gene>
    <name evidence="2" type="ORF">CSW64_12250</name>
</gene>
<name>A0A2D2AYR0_9CAUL</name>
<proteinExistence type="predicted"/>
<dbReference type="KEGG" id="cmb:CSW64_12250"/>
<evidence type="ECO:0000313" key="2">
    <source>
        <dbReference type="EMBL" id="ATQ43131.1"/>
    </source>
</evidence>
<dbReference type="AlphaFoldDB" id="A0A2D2AYR0"/>